<feature type="chain" id="PRO_5036464483" description="Sushi, nidogen and EGF-like domain-containing protein 1" evidence="7">
    <location>
        <begin position="21"/>
        <end position="1040"/>
    </location>
</feature>
<dbReference type="PROSITE" id="PS51220">
    <property type="entry name" value="NIDO"/>
    <property type="match status" value="1"/>
</dbReference>
<dbReference type="Gene3D" id="2.60.40.10">
    <property type="entry name" value="Immunoglobulins"/>
    <property type="match status" value="1"/>
</dbReference>
<keyword evidence="4 6" id="KW-0472">Membrane</keyword>
<dbReference type="AlphaFoldDB" id="A0A8W8KX77"/>
<evidence type="ECO:0000256" key="6">
    <source>
        <dbReference type="SAM" id="Phobius"/>
    </source>
</evidence>
<dbReference type="GO" id="GO:0016020">
    <property type="term" value="C:membrane"/>
    <property type="evidence" value="ECO:0007669"/>
    <property type="project" value="UniProtKB-SubCell"/>
</dbReference>
<evidence type="ECO:0000256" key="5">
    <source>
        <dbReference type="ARBA" id="ARBA00023157"/>
    </source>
</evidence>
<evidence type="ECO:0000256" key="7">
    <source>
        <dbReference type="SAM" id="SignalP"/>
    </source>
</evidence>
<evidence type="ECO:0000313" key="12">
    <source>
        <dbReference type="Proteomes" id="UP000005408"/>
    </source>
</evidence>
<dbReference type="GO" id="GO:0007160">
    <property type="term" value="P:cell-matrix adhesion"/>
    <property type="evidence" value="ECO:0007669"/>
    <property type="project" value="InterPro"/>
</dbReference>
<proteinExistence type="predicted"/>
<evidence type="ECO:0000259" key="8">
    <source>
        <dbReference type="PROSITE" id="PS50856"/>
    </source>
</evidence>
<protein>
    <recommendedName>
        <fullName evidence="13">Sushi, nidogen and EGF-like domain-containing protein 1</fullName>
    </recommendedName>
</protein>
<dbReference type="InterPro" id="IPR056619">
    <property type="entry name" value="C8-3_MUC4"/>
</dbReference>
<feature type="domain" description="NIDO" evidence="9">
    <location>
        <begin position="98"/>
        <end position="254"/>
    </location>
</feature>
<dbReference type="SUPFAM" id="SSF57535">
    <property type="entry name" value="Complement control module/SCR domain"/>
    <property type="match status" value="1"/>
</dbReference>
<dbReference type="OrthoDB" id="6236007at2759"/>
<feature type="signal peptide" evidence="7">
    <location>
        <begin position="1"/>
        <end position="20"/>
    </location>
</feature>
<dbReference type="InterPro" id="IPR013783">
    <property type="entry name" value="Ig-like_fold"/>
</dbReference>
<evidence type="ECO:0000256" key="4">
    <source>
        <dbReference type="ARBA" id="ARBA00023136"/>
    </source>
</evidence>
<dbReference type="InterPro" id="IPR051495">
    <property type="entry name" value="Epithelial_Barrier/Signaling"/>
</dbReference>
<dbReference type="Pfam" id="PF06119">
    <property type="entry name" value="NIDO"/>
    <property type="match status" value="1"/>
</dbReference>
<evidence type="ECO:0000259" key="10">
    <source>
        <dbReference type="PROSITE" id="PS51233"/>
    </source>
</evidence>
<dbReference type="PANTHER" id="PTHR13802:SF59">
    <property type="entry name" value="SUSHI DOMAIN-CONTAINING PROTEIN 2"/>
    <property type="match status" value="1"/>
</dbReference>
<dbReference type="InterPro" id="IPR001846">
    <property type="entry name" value="VWF_type-D"/>
</dbReference>
<keyword evidence="5" id="KW-1015">Disulfide bond</keyword>
<keyword evidence="2 6" id="KW-0812">Transmembrane</keyword>
<feature type="domain" description="VWFD" evidence="10">
    <location>
        <begin position="628"/>
        <end position="836"/>
    </location>
</feature>
<dbReference type="PANTHER" id="PTHR13802">
    <property type="entry name" value="MUCIN 4-RELATED"/>
    <property type="match status" value="1"/>
</dbReference>
<evidence type="ECO:0000256" key="2">
    <source>
        <dbReference type="ARBA" id="ARBA00022692"/>
    </source>
</evidence>
<dbReference type="PROSITE" id="PS50856">
    <property type="entry name" value="AMOP"/>
    <property type="match status" value="1"/>
</dbReference>
<dbReference type="SMART" id="SM00216">
    <property type="entry name" value="VWD"/>
    <property type="match status" value="1"/>
</dbReference>
<name>A0A8W8KX77_MAGGI</name>
<dbReference type="InterPro" id="IPR005533">
    <property type="entry name" value="AMOP_dom"/>
</dbReference>
<dbReference type="Proteomes" id="UP000005408">
    <property type="component" value="Unassembled WGS sequence"/>
</dbReference>
<dbReference type="PROSITE" id="PS51233">
    <property type="entry name" value="VWFD"/>
    <property type="match status" value="1"/>
</dbReference>
<evidence type="ECO:0000256" key="1">
    <source>
        <dbReference type="ARBA" id="ARBA00004370"/>
    </source>
</evidence>
<dbReference type="SMART" id="SM00723">
    <property type="entry name" value="AMOP"/>
    <property type="match status" value="1"/>
</dbReference>
<feature type="domain" description="AMOP" evidence="8">
    <location>
        <begin position="454"/>
        <end position="616"/>
    </location>
</feature>
<sequence length="1040" mass="115525">MWIILIVALSDTVIVGPALGLTLKDLYPFGDQAGDEALSKNDDGSSPPIPISTLFPFFNHQHSKLFVSTNGVISFLQGVSTFTPDPFPIANDARMIAPYWADIDTTRGGTVWYRETTDAVLLDRATKEVTNNYPEFFRFKASWVFIATWDRVAFYGCAGVGCSKTNTFQAVLITNGQHSFTIYNYEDIQWTTGTASGGKSTTGIGGTPAQVGFNAGDGIVSLTVNASRSPDIVNVDKHSNVDIPGKFAFRIDASDISDGGCNTEGNLTIAPRYGPMLGGQYLIISGPCIEQNATIKVSFSGSPQKECERKSEFAFACITPLFSHTGDTPVKVETKNQEGESRIFQGLYTVLNLADCKHQVHRHDASDWFSGRQQISWDPDVAELFVAKFNERLVLKWYNPKNGIESLKNTGTTKYNLPDPKNNYAMAIRVTAAPQRENQSPKGIWSDVFPLAVQQDKANEFCKNWSISEAQLPSLRRIADDVQPCPCMLDQALLDIVRFQPDPDCNMFNRNRTGNCSHRKDSTHCIRMPQAGPDGIDNLCCYDADKNLIDSRLKEGGCLQRYHYLGGPEVLPYLSNFYFDVLPFLHCCRYSQMEQNDSSDDNNNNGTLCPQYIKHRKISSCVNYEPPRPARTNGDPHITTLDGYSYTFNGVGEFVYLKTTDGTFQSQIRFKQFRKENGDLVDASVCTAFVSRHFSTSGSGVVEVRLNSIRTADLLVNGDIIDFDESTVHRFPGIFVVQMTSNQPNLNTTKKEFIVSFTEIGIAFRAIASPAVLSILPVVGNKTLAGSLRGLLGDFDENPDNDLRTPSEEILLTNSTSERIHYDFGISWRITENISLFSYEPGKSFGDYQLPRFRPTFILPTNLPPEVTEVCGTNRECAFDFTLTDSVEFATETVELLVIFNSSLAASIKTKNCEDLPSVESGVWNATNTLEGSNATLSCFYGYETTVGGHIHCSNGTWGNLSGIKCTPLGSVSKMDDKLEESSRHYYVITICVVVLFVILIIAVVLYRLYKKKRREYALGKLTDLHGDSVYEYKTKDSEL</sequence>
<dbReference type="InterPro" id="IPR035976">
    <property type="entry name" value="Sushi/SCR/CCP_sf"/>
</dbReference>
<keyword evidence="7" id="KW-0732">Signal</keyword>
<dbReference type="SMART" id="SM00539">
    <property type="entry name" value="NIDO"/>
    <property type="match status" value="1"/>
</dbReference>
<comment type="subcellular location">
    <subcellularLocation>
        <location evidence="1">Membrane</location>
    </subcellularLocation>
</comment>
<dbReference type="CDD" id="cd00102">
    <property type="entry name" value="IPT"/>
    <property type="match status" value="1"/>
</dbReference>
<dbReference type="Pfam" id="PF03782">
    <property type="entry name" value="AMOP"/>
    <property type="match status" value="1"/>
</dbReference>
<evidence type="ECO:0000259" key="9">
    <source>
        <dbReference type="PROSITE" id="PS51220"/>
    </source>
</evidence>
<dbReference type="Pfam" id="PF23263">
    <property type="entry name" value="C8-3_MUC4"/>
    <property type="match status" value="1"/>
</dbReference>
<dbReference type="OMA" id="HTEATHV"/>
<evidence type="ECO:0000256" key="3">
    <source>
        <dbReference type="ARBA" id="ARBA00022989"/>
    </source>
</evidence>
<keyword evidence="12" id="KW-1185">Reference proteome</keyword>
<keyword evidence="3 6" id="KW-1133">Transmembrane helix</keyword>
<dbReference type="InterPro" id="IPR003886">
    <property type="entry name" value="NIDO_dom"/>
</dbReference>
<organism evidence="11 12">
    <name type="scientific">Magallana gigas</name>
    <name type="common">Pacific oyster</name>
    <name type="synonym">Crassostrea gigas</name>
    <dbReference type="NCBI Taxonomy" id="29159"/>
    <lineage>
        <taxon>Eukaryota</taxon>
        <taxon>Metazoa</taxon>
        <taxon>Spiralia</taxon>
        <taxon>Lophotrochozoa</taxon>
        <taxon>Mollusca</taxon>
        <taxon>Bivalvia</taxon>
        <taxon>Autobranchia</taxon>
        <taxon>Pteriomorphia</taxon>
        <taxon>Ostreida</taxon>
        <taxon>Ostreoidea</taxon>
        <taxon>Ostreidae</taxon>
        <taxon>Magallana</taxon>
    </lineage>
</organism>
<evidence type="ECO:0008006" key="13">
    <source>
        <dbReference type="Google" id="ProtNLM"/>
    </source>
</evidence>
<dbReference type="EnsemblMetazoa" id="G24988.1">
    <property type="protein sequence ID" value="G24988.1:cds"/>
    <property type="gene ID" value="G24988"/>
</dbReference>
<dbReference type="Gene3D" id="2.10.70.10">
    <property type="entry name" value="Complement Module, domain 1"/>
    <property type="match status" value="1"/>
</dbReference>
<accession>A0A8W8KX77</accession>
<reference evidence="11" key="1">
    <citation type="submission" date="2022-08" db="UniProtKB">
        <authorList>
            <consortium name="EnsemblMetazoa"/>
        </authorList>
    </citation>
    <scope>IDENTIFICATION</scope>
    <source>
        <strain evidence="11">05x7-T-G4-1.051#20</strain>
    </source>
</reference>
<evidence type="ECO:0000313" key="11">
    <source>
        <dbReference type="EnsemblMetazoa" id="G24988.1:cds"/>
    </source>
</evidence>
<dbReference type="Pfam" id="PF00094">
    <property type="entry name" value="VWD"/>
    <property type="match status" value="1"/>
</dbReference>
<feature type="transmembrane region" description="Helical" evidence="6">
    <location>
        <begin position="986"/>
        <end position="1007"/>
    </location>
</feature>